<dbReference type="InterPro" id="IPR001878">
    <property type="entry name" value="Znf_CCHC"/>
</dbReference>
<dbReference type="GO" id="GO:0008270">
    <property type="term" value="F:zinc ion binding"/>
    <property type="evidence" value="ECO:0007669"/>
    <property type="project" value="UniProtKB-KW"/>
</dbReference>
<dbReference type="Ensembl" id="ENSFHET00000024885.1">
    <property type="protein sequence ID" value="ENSFHEP00000016481.1"/>
    <property type="gene ID" value="ENSFHEG00000018179.1"/>
</dbReference>
<name>A0A3Q2PSJ4_FUNHE</name>
<evidence type="ECO:0000256" key="2">
    <source>
        <dbReference type="SAM" id="Coils"/>
    </source>
</evidence>
<evidence type="ECO:0000259" key="4">
    <source>
        <dbReference type="PROSITE" id="PS50158"/>
    </source>
</evidence>
<dbReference type="Proteomes" id="UP000265000">
    <property type="component" value="Unplaced"/>
</dbReference>
<dbReference type="STRING" id="8078.ENSFHEP00000016481"/>
<keyword evidence="1" id="KW-0862">Zinc</keyword>
<feature type="coiled-coil region" evidence="2">
    <location>
        <begin position="134"/>
        <end position="161"/>
    </location>
</feature>
<feature type="region of interest" description="Disordered" evidence="3">
    <location>
        <begin position="232"/>
        <end position="260"/>
    </location>
</feature>
<dbReference type="SUPFAM" id="SSF50630">
    <property type="entry name" value="Acid proteases"/>
    <property type="match status" value="1"/>
</dbReference>
<dbReference type="SMART" id="SM00343">
    <property type="entry name" value="ZnF_C2HC"/>
    <property type="match status" value="1"/>
</dbReference>
<reference evidence="5" key="1">
    <citation type="submission" date="2025-08" db="UniProtKB">
        <authorList>
            <consortium name="Ensembl"/>
        </authorList>
    </citation>
    <scope>IDENTIFICATION</scope>
</reference>
<feature type="domain" description="CCHC-type" evidence="4">
    <location>
        <begin position="206"/>
        <end position="221"/>
    </location>
</feature>
<reference evidence="5" key="2">
    <citation type="submission" date="2025-09" db="UniProtKB">
        <authorList>
            <consortium name="Ensembl"/>
        </authorList>
    </citation>
    <scope>IDENTIFICATION</scope>
</reference>
<keyword evidence="1" id="KW-0479">Metal-binding</keyword>
<evidence type="ECO:0000313" key="6">
    <source>
        <dbReference type="Proteomes" id="UP000265000"/>
    </source>
</evidence>
<protein>
    <recommendedName>
        <fullName evidence="4">CCHC-type domain-containing protein</fullName>
    </recommendedName>
</protein>
<keyword evidence="6" id="KW-1185">Reference proteome</keyword>
<sequence>MLEFFFEANDIKEPERRKAVLLSPVGATIYSVLRDLVSPDLPKAKMYDQLTAELKKHFNPTPSEIVQSFKFNSRIRKSSKSIAEYVAELRKLALHCGYKDALSEMLRDRLVCGVNDNRMHWRLLSEAKLTFEKALELCQAMESASKDVNEMQEKLAEDTALHARVPKTQVGVHKVYDDKVQHKFPSCYRYNGQHNAAECKFATELCHNCGKRGHIKKACRSKAGNLHVQKATFKGQKGESKGPGKEQRANQLRGEGEDDTEDMSFHTIYSMSEELTKVALIIRTMNVNGMKVTLEVDTGCGVTISKQQYTQLWKKTDTAELKLCLLKLKTYTGEKLAVLGMAQVKVQHENKVKNLPVIVVRGEGPNLLGQSWLQELAMMDQLVNKVESQPKLQLEGIVERHAEVFKEGLGQLKGVTAKINVDREAQPRLCKPRPVPYAIKPLVESELQKLLDDKIIEPVQGCRVGGAHSPSAKARWLH</sequence>
<evidence type="ECO:0000256" key="3">
    <source>
        <dbReference type="SAM" id="MobiDB-lite"/>
    </source>
</evidence>
<proteinExistence type="predicted"/>
<evidence type="ECO:0000256" key="1">
    <source>
        <dbReference type="PROSITE-ProRule" id="PRU00047"/>
    </source>
</evidence>
<accession>A0A3Q2PSJ4</accession>
<feature type="compositionally biased region" description="Basic and acidic residues" evidence="3">
    <location>
        <begin position="236"/>
        <end position="248"/>
    </location>
</feature>
<dbReference type="PANTHER" id="PTHR37984">
    <property type="entry name" value="PROTEIN CBG26694"/>
    <property type="match status" value="1"/>
</dbReference>
<dbReference type="PANTHER" id="PTHR37984:SF13">
    <property type="entry name" value="RIBONUCLEASE H"/>
    <property type="match status" value="1"/>
</dbReference>
<dbReference type="InterPro" id="IPR021109">
    <property type="entry name" value="Peptidase_aspartic_dom_sf"/>
</dbReference>
<dbReference type="Gene3D" id="4.10.60.10">
    <property type="entry name" value="Zinc finger, CCHC-type"/>
    <property type="match status" value="1"/>
</dbReference>
<dbReference type="GO" id="GO:0003676">
    <property type="term" value="F:nucleic acid binding"/>
    <property type="evidence" value="ECO:0007669"/>
    <property type="project" value="InterPro"/>
</dbReference>
<dbReference type="InterPro" id="IPR050951">
    <property type="entry name" value="Retrovirus_Pol_polyprotein"/>
</dbReference>
<dbReference type="PROSITE" id="PS50158">
    <property type="entry name" value="ZF_CCHC"/>
    <property type="match status" value="1"/>
</dbReference>
<organism evidence="5 6">
    <name type="scientific">Fundulus heteroclitus</name>
    <name type="common">Killifish</name>
    <name type="synonym">Mummichog</name>
    <dbReference type="NCBI Taxonomy" id="8078"/>
    <lineage>
        <taxon>Eukaryota</taxon>
        <taxon>Metazoa</taxon>
        <taxon>Chordata</taxon>
        <taxon>Craniata</taxon>
        <taxon>Vertebrata</taxon>
        <taxon>Euteleostomi</taxon>
        <taxon>Actinopterygii</taxon>
        <taxon>Neopterygii</taxon>
        <taxon>Teleostei</taxon>
        <taxon>Neoteleostei</taxon>
        <taxon>Acanthomorphata</taxon>
        <taxon>Ovalentaria</taxon>
        <taxon>Atherinomorphae</taxon>
        <taxon>Cyprinodontiformes</taxon>
        <taxon>Fundulidae</taxon>
        <taxon>Fundulus</taxon>
    </lineage>
</organism>
<dbReference type="AlphaFoldDB" id="A0A3Q2PSJ4"/>
<dbReference type="GeneTree" id="ENSGT00940000167314"/>
<keyword evidence="2" id="KW-0175">Coiled coil</keyword>
<evidence type="ECO:0000313" key="5">
    <source>
        <dbReference type="Ensembl" id="ENSFHEP00000016481.1"/>
    </source>
</evidence>
<keyword evidence="1" id="KW-0863">Zinc-finger</keyword>
<dbReference type="Gene3D" id="2.40.70.10">
    <property type="entry name" value="Acid Proteases"/>
    <property type="match status" value="1"/>
</dbReference>